<proteinExistence type="predicted"/>
<dbReference type="AlphaFoldDB" id="A0A516H729"/>
<evidence type="ECO:0000313" key="7">
    <source>
        <dbReference type="Proteomes" id="UP000317496"/>
    </source>
</evidence>
<dbReference type="OrthoDB" id="9809338at2"/>
<dbReference type="InterPro" id="IPR050204">
    <property type="entry name" value="AraC_XylS_family_regulators"/>
</dbReference>
<dbReference type="RefSeq" id="WP_144258572.1">
    <property type="nucleotide sequence ID" value="NZ_CP041636.1"/>
</dbReference>
<dbReference type="GO" id="GO:0003700">
    <property type="term" value="F:DNA-binding transcription factor activity"/>
    <property type="evidence" value="ECO:0007669"/>
    <property type="project" value="InterPro"/>
</dbReference>
<dbReference type="SMART" id="SM00342">
    <property type="entry name" value="HTH_ARAC"/>
    <property type="match status" value="1"/>
</dbReference>
<keyword evidence="4" id="KW-0804">Transcription</keyword>
<keyword evidence="7" id="KW-1185">Reference proteome</keyword>
<evidence type="ECO:0000259" key="5">
    <source>
        <dbReference type="PROSITE" id="PS01124"/>
    </source>
</evidence>
<reference evidence="6 7" key="1">
    <citation type="submission" date="2019-07" db="EMBL/GenBank/DDBJ databases">
        <title>Genome sequencing for Ferrovibrio sp. K5.</title>
        <authorList>
            <person name="Park S.-J."/>
        </authorList>
    </citation>
    <scope>NUCLEOTIDE SEQUENCE [LARGE SCALE GENOMIC DNA]</scope>
    <source>
        <strain evidence="6 7">K5</strain>
    </source>
</reference>
<feature type="domain" description="HTH araC/xylS-type" evidence="5">
    <location>
        <begin position="180"/>
        <end position="277"/>
    </location>
</feature>
<evidence type="ECO:0000313" key="6">
    <source>
        <dbReference type="EMBL" id="QDO99576.1"/>
    </source>
</evidence>
<dbReference type="PROSITE" id="PS01124">
    <property type="entry name" value="HTH_ARAC_FAMILY_2"/>
    <property type="match status" value="1"/>
</dbReference>
<dbReference type="EMBL" id="CP041636">
    <property type="protein sequence ID" value="QDO99576.1"/>
    <property type="molecule type" value="Genomic_DNA"/>
</dbReference>
<gene>
    <name evidence="6" type="ORF">FNB15_00595</name>
</gene>
<dbReference type="InterPro" id="IPR009057">
    <property type="entry name" value="Homeodomain-like_sf"/>
</dbReference>
<dbReference type="Pfam" id="PF02311">
    <property type="entry name" value="AraC_binding"/>
    <property type="match status" value="1"/>
</dbReference>
<evidence type="ECO:0000256" key="2">
    <source>
        <dbReference type="ARBA" id="ARBA00023125"/>
    </source>
</evidence>
<evidence type="ECO:0000256" key="3">
    <source>
        <dbReference type="ARBA" id="ARBA00023159"/>
    </source>
</evidence>
<dbReference type="InterPro" id="IPR037923">
    <property type="entry name" value="HTH-like"/>
</dbReference>
<organism evidence="6 7">
    <name type="scientific">Ferrovibrio terrae</name>
    <dbReference type="NCBI Taxonomy" id="2594003"/>
    <lineage>
        <taxon>Bacteria</taxon>
        <taxon>Pseudomonadati</taxon>
        <taxon>Pseudomonadota</taxon>
        <taxon>Alphaproteobacteria</taxon>
        <taxon>Rhodospirillales</taxon>
        <taxon>Rhodospirillaceae</taxon>
        <taxon>Ferrovibrio</taxon>
    </lineage>
</organism>
<dbReference type="PANTHER" id="PTHR46796">
    <property type="entry name" value="HTH-TYPE TRANSCRIPTIONAL ACTIVATOR RHAS-RELATED"/>
    <property type="match status" value="1"/>
</dbReference>
<accession>A0A516H729</accession>
<dbReference type="InterPro" id="IPR018060">
    <property type="entry name" value="HTH_AraC"/>
</dbReference>
<evidence type="ECO:0000256" key="4">
    <source>
        <dbReference type="ARBA" id="ARBA00023163"/>
    </source>
</evidence>
<dbReference type="GO" id="GO:0043565">
    <property type="term" value="F:sequence-specific DNA binding"/>
    <property type="evidence" value="ECO:0007669"/>
    <property type="project" value="InterPro"/>
</dbReference>
<keyword evidence="2" id="KW-0238">DNA-binding</keyword>
<dbReference type="Gene3D" id="1.10.10.60">
    <property type="entry name" value="Homeodomain-like"/>
    <property type="match status" value="2"/>
</dbReference>
<protein>
    <submittedName>
        <fullName evidence="6">AraC family transcriptional regulator</fullName>
    </submittedName>
</protein>
<keyword evidence="3" id="KW-0010">Activator</keyword>
<dbReference type="Proteomes" id="UP000317496">
    <property type="component" value="Chromosome"/>
</dbReference>
<dbReference type="PANTHER" id="PTHR46796:SF2">
    <property type="entry name" value="TRANSCRIPTIONAL REGULATORY PROTEIN"/>
    <property type="match status" value="1"/>
</dbReference>
<evidence type="ECO:0000256" key="1">
    <source>
        <dbReference type="ARBA" id="ARBA00023015"/>
    </source>
</evidence>
<dbReference type="Pfam" id="PF12833">
    <property type="entry name" value="HTH_18"/>
    <property type="match status" value="1"/>
</dbReference>
<dbReference type="KEGG" id="fer:FNB15_00595"/>
<dbReference type="SUPFAM" id="SSF51215">
    <property type="entry name" value="Regulatory protein AraC"/>
    <property type="match status" value="1"/>
</dbReference>
<dbReference type="InterPro" id="IPR003313">
    <property type="entry name" value="AraC-bd"/>
</dbReference>
<keyword evidence="1" id="KW-0805">Transcription regulation</keyword>
<dbReference type="PROSITE" id="PS00041">
    <property type="entry name" value="HTH_ARAC_FAMILY_1"/>
    <property type="match status" value="1"/>
</dbReference>
<dbReference type="InterPro" id="IPR018062">
    <property type="entry name" value="HTH_AraC-typ_CS"/>
</dbReference>
<dbReference type="SUPFAM" id="SSF46689">
    <property type="entry name" value="Homeodomain-like"/>
    <property type="match status" value="2"/>
</dbReference>
<sequence length="284" mass="31910">MENRPIRTAPKNAAHFWQDPHVAGLSLLHADFTRHDYAPHSHDALVVAVTETGGAEFTSRGRTEEARQDVLLVFNPDEPHSGRMARSPRWRYRSLYMETQAIAEAARLAGLDRPAYFTANLFHDPELVAVFHNLHCALEQADDRLRQQELLAQGFAVLSRRYGSRRDAEESDAGDGHLLGRLRPVLEDRHAERLTLDDLSAPLGLSPFQLIRLFRRATGLTPHAYLTQIRLRAALRHLRAGLPIAEAAVAAGFFDQSALNRHFRRIYGITPRQFVAAQGIRPAA</sequence>
<name>A0A516H729_9PROT</name>